<proteinExistence type="predicted"/>
<dbReference type="EMBL" id="SSTG01000007">
    <property type="protein sequence ID" value="THG54959.1"/>
    <property type="molecule type" value="Genomic_DNA"/>
</dbReference>
<accession>A0AC61S8K1</accession>
<evidence type="ECO:0000313" key="1">
    <source>
        <dbReference type="EMBL" id="THG54959.1"/>
    </source>
</evidence>
<comment type="caution">
    <text evidence="1">The sequence shown here is derived from an EMBL/GenBank/DDBJ whole genome shotgun (WGS) entry which is preliminary data.</text>
</comment>
<keyword evidence="2" id="KW-1185">Reference proteome</keyword>
<gene>
    <name evidence="1" type="ORF">E5990_01410</name>
</gene>
<organism evidence="1 2">
    <name type="scientific">Muribaculum caecicola</name>
    <dbReference type="NCBI Taxonomy" id="3038144"/>
    <lineage>
        <taxon>Bacteria</taxon>
        <taxon>Pseudomonadati</taxon>
        <taxon>Bacteroidota</taxon>
        <taxon>Bacteroidia</taxon>
        <taxon>Bacteroidales</taxon>
        <taxon>Muribaculaceae</taxon>
        <taxon>Muribaculum</taxon>
    </lineage>
</organism>
<name>A0AC61S8K1_9BACT</name>
<protein>
    <submittedName>
        <fullName evidence="1">Uncharacterized protein</fullName>
    </submittedName>
</protein>
<sequence>MRNFAKSAPMTKFTKHTAFCFAHGITKKAGAALLCALLILSALWSCASGPVTTKPRIVVSIQPQKYMLEQIAGRKWDVICLLPDGVATTGFDATITHLTNISGCKAYFMIGNISLEHAINGIVRNTYPSLKLYDNSEGLSLITPANGSQPDPYTWNSVKNAKVIAHNMYRSLSEMDPDNEGYYRRRLTRFMHRLDTLDTEIKTAIDMSKKQVFISEKSELSYFARDYGLRQINTLPSGHSADSVAKVSVNLYSQQWPDAMRSVAEAITGSTIVTGN</sequence>
<reference evidence="1" key="1">
    <citation type="submission" date="2019-04" db="EMBL/GenBank/DDBJ databases">
        <title>Microbes associate with the intestines of laboratory mice.</title>
        <authorList>
            <person name="Navarre W."/>
            <person name="Wong E."/>
            <person name="Huang K.C."/>
            <person name="Tropini C."/>
            <person name="Ng K."/>
            <person name="Yu B."/>
        </authorList>
    </citation>
    <scope>NUCLEOTIDE SEQUENCE</scope>
    <source>
        <strain evidence="1">NM86_A22</strain>
    </source>
</reference>
<evidence type="ECO:0000313" key="2">
    <source>
        <dbReference type="Proteomes" id="UP000305401"/>
    </source>
</evidence>
<dbReference type="Proteomes" id="UP000305401">
    <property type="component" value="Unassembled WGS sequence"/>
</dbReference>